<protein>
    <submittedName>
        <fullName evidence="2">DUF3782 domain-containing protein</fullName>
    </submittedName>
</protein>
<dbReference type="EMBL" id="JAKKUT010000005">
    <property type="protein sequence ID" value="MDG2991926.1"/>
    <property type="molecule type" value="Genomic_DNA"/>
</dbReference>
<reference evidence="2" key="2">
    <citation type="submission" date="2022-01" db="EMBL/GenBank/DDBJ databases">
        <authorList>
            <person name="Zivanovic Y."/>
            <person name="Moreira D."/>
            <person name="Lopez-Garcia P."/>
        </authorList>
    </citation>
    <scope>NUCLEOTIDE SEQUENCE</scope>
    <source>
        <strain evidence="2">G9</strain>
    </source>
</reference>
<reference evidence="2" key="1">
    <citation type="journal article" date="2022" name="Genome Biol. Evol.">
        <title>A New Gene Family Diagnostic for Intracellular Biomineralization of Amorphous Ca Carbonates by Cyanobacteria.</title>
        <authorList>
            <person name="Benzerara K."/>
            <person name="Duprat E."/>
            <person name="Bitard-Feildel T."/>
            <person name="Caumes G."/>
            <person name="Cassier-Chauvat C."/>
            <person name="Chauvat F."/>
            <person name="Dezi M."/>
            <person name="Diop S.I."/>
            <person name="Gaschignard G."/>
            <person name="Gorgen S."/>
            <person name="Gugger M."/>
            <person name="Lopez-Garcia P."/>
            <person name="Millet M."/>
            <person name="Skouri-Panet F."/>
            <person name="Moreira D."/>
            <person name="Callebaut I."/>
        </authorList>
    </citation>
    <scope>NUCLEOTIDE SEQUENCE</scope>
    <source>
        <strain evidence="2">G9</strain>
    </source>
</reference>
<dbReference type="PANTHER" id="PTHR38753:SF1">
    <property type="entry name" value="SLR1441 PROTEIN"/>
    <property type="match status" value="1"/>
</dbReference>
<keyword evidence="1" id="KW-0175">Coiled coil</keyword>
<feature type="non-terminal residue" evidence="2">
    <location>
        <position position="148"/>
    </location>
</feature>
<dbReference type="Proteomes" id="UP001154265">
    <property type="component" value="Unassembled WGS sequence"/>
</dbReference>
<name>A0ABT6F244_9SYNE</name>
<evidence type="ECO:0000313" key="3">
    <source>
        <dbReference type="Proteomes" id="UP001154265"/>
    </source>
</evidence>
<keyword evidence="3" id="KW-1185">Reference proteome</keyword>
<sequence length="148" mass="16979">MATTADDVWRLLGELAVAQKETERRFQETEQLLKEQSQEAERRFQETEQVLKDQARKTDRQIQQVNQQIGNLGNRLGEFVEWQVRPAAVRLFRERGIAVRQLASDVTIEAGEDSLEIDLLVVNGDEAVAVEVKSKLSHTDVNEHLERI</sequence>
<evidence type="ECO:0000313" key="2">
    <source>
        <dbReference type="EMBL" id="MDG2991926.1"/>
    </source>
</evidence>
<dbReference type="PANTHER" id="PTHR38753">
    <property type="entry name" value="SLR1441 PROTEIN"/>
    <property type="match status" value="1"/>
</dbReference>
<accession>A0ABT6F244</accession>
<comment type="caution">
    <text evidence="2">The sequence shown here is derived from an EMBL/GenBank/DDBJ whole genome shotgun (WGS) entry which is preliminary data.</text>
</comment>
<feature type="coiled-coil region" evidence="1">
    <location>
        <begin position="19"/>
        <end position="68"/>
    </location>
</feature>
<proteinExistence type="predicted"/>
<evidence type="ECO:0000256" key="1">
    <source>
        <dbReference type="SAM" id="Coils"/>
    </source>
</evidence>
<organism evidence="2 3">
    <name type="scientific">Candidatus Synechococcus calcipolaris G9</name>
    <dbReference type="NCBI Taxonomy" id="1497997"/>
    <lineage>
        <taxon>Bacteria</taxon>
        <taxon>Bacillati</taxon>
        <taxon>Cyanobacteriota</taxon>
        <taxon>Cyanophyceae</taxon>
        <taxon>Synechococcales</taxon>
        <taxon>Synechococcaceae</taxon>
        <taxon>Synechococcus</taxon>
    </lineage>
</organism>
<dbReference type="SUPFAM" id="SSF52980">
    <property type="entry name" value="Restriction endonuclease-like"/>
    <property type="match status" value="1"/>
</dbReference>
<dbReference type="RefSeq" id="WP_277867847.1">
    <property type="nucleotide sequence ID" value="NZ_JAKKUT010000005.1"/>
</dbReference>
<gene>
    <name evidence="2" type="ORF">L3556_13435</name>
</gene>
<dbReference type="InterPro" id="IPR011335">
    <property type="entry name" value="Restrct_endonuc-II-like"/>
</dbReference>